<dbReference type="Pfam" id="PF13727">
    <property type="entry name" value="CoA_binding_3"/>
    <property type="match status" value="1"/>
</dbReference>
<keyword evidence="5 7" id="KW-1133">Transmembrane helix</keyword>
<dbReference type="Pfam" id="PF02397">
    <property type="entry name" value="Bac_transf"/>
    <property type="match status" value="1"/>
</dbReference>
<dbReference type="GO" id="GO:0016020">
    <property type="term" value="C:membrane"/>
    <property type="evidence" value="ECO:0007669"/>
    <property type="project" value="UniProtKB-SubCell"/>
</dbReference>
<dbReference type="PANTHER" id="PTHR30576:SF10">
    <property type="entry name" value="SLL5057 PROTEIN"/>
    <property type="match status" value="1"/>
</dbReference>
<feature type="transmembrane region" description="Helical" evidence="7">
    <location>
        <begin position="111"/>
        <end position="130"/>
    </location>
</feature>
<evidence type="ECO:0000256" key="2">
    <source>
        <dbReference type="ARBA" id="ARBA00006464"/>
    </source>
</evidence>
<keyword evidence="4 7" id="KW-0812">Transmembrane</keyword>
<evidence type="ECO:0000256" key="6">
    <source>
        <dbReference type="ARBA" id="ARBA00023136"/>
    </source>
</evidence>
<name>A0A7X0FMK3_9MICO</name>
<evidence type="ECO:0000256" key="5">
    <source>
        <dbReference type="ARBA" id="ARBA00022989"/>
    </source>
</evidence>
<gene>
    <name evidence="9" type="ORF">HD594_000580</name>
</gene>
<comment type="caution">
    <text evidence="9">The sequence shown here is derived from an EMBL/GenBank/DDBJ whole genome shotgun (WGS) entry which is preliminary data.</text>
</comment>
<keyword evidence="10" id="KW-1185">Reference proteome</keyword>
<protein>
    <submittedName>
        <fullName evidence="9">Exopolysaccharide biosynthesis polyprenyl glycosylphosphotransferase</fullName>
    </submittedName>
</protein>
<comment type="similarity">
    <text evidence="2">Belongs to the bacterial sugar transferase family.</text>
</comment>
<proteinExistence type="inferred from homology"/>
<feature type="transmembrane region" description="Helical" evidence="7">
    <location>
        <begin position="136"/>
        <end position="156"/>
    </location>
</feature>
<evidence type="ECO:0000313" key="10">
    <source>
        <dbReference type="Proteomes" id="UP000537775"/>
    </source>
</evidence>
<comment type="subcellular location">
    <subcellularLocation>
        <location evidence="1">Membrane</location>
        <topology evidence="1">Multi-pass membrane protein</topology>
    </subcellularLocation>
</comment>
<evidence type="ECO:0000256" key="7">
    <source>
        <dbReference type="SAM" id="Phobius"/>
    </source>
</evidence>
<keyword evidence="6 7" id="KW-0472">Membrane</keyword>
<feature type="domain" description="Bacterial sugar transferase" evidence="8">
    <location>
        <begin position="309"/>
        <end position="496"/>
    </location>
</feature>
<dbReference type="RefSeq" id="WP_184749539.1">
    <property type="nucleotide sequence ID" value="NZ_BAAAJR010000003.1"/>
</dbReference>
<evidence type="ECO:0000256" key="4">
    <source>
        <dbReference type="ARBA" id="ARBA00022692"/>
    </source>
</evidence>
<feature type="transmembrane region" description="Helical" evidence="7">
    <location>
        <begin position="72"/>
        <end position="91"/>
    </location>
</feature>
<keyword evidence="3 9" id="KW-0808">Transferase</keyword>
<dbReference type="EMBL" id="JACHML010000001">
    <property type="protein sequence ID" value="MBB6390267.1"/>
    <property type="molecule type" value="Genomic_DNA"/>
</dbReference>
<sequence length="502" mass="54730">MSFLSQSVPPSAERRPRTGAIAIVPAQPRAAAWYPRLVGGMLAGDVVAVTLSLVVASFVRFGSVSQWSASTALGYVLAGLSIATVWILSLWAVKSRAKRIVGEGLTEYQRVLNATLFAFGAVAIVCYVAQIDFARGYVAVAMPLGLALLMGNRLVWRRVLLALRRDGRCLTGAMVVGAAVDVDRTVRELRGSVRAGYRPVAVSLTDRLDAAPAPVREALSSLPRVPFDGVVAATRGSRVKALMVAGDLPGGRDRIRELGWALENSRAELILVSRLTDVAGPRIHLRPVSGLPMVHVQLPQYSGFAHSLKRAFDMVAAGAGLLVLSPVFAVIALLIRFDDGGPVIFRQERVGVGGSTFTMLKFRSMVVDAEARLASLADRSEGNGVLFKMRHDPRITRVGRVLRRFSLDELPQLWNVLRGDMSLVGPRPPLPSEVESYEGHETRRLISKPGITGLWQVSGRSDLSWEESVRLDLYYVENWSFTGDLLLVMRTVVQLFRHDGAY</sequence>
<accession>A0A7X0FMK3</accession>
<feature type="transmembrane region" description="Helical" evidence="7">
    <location>
        <begin position="37"/>
        <end position="60"/>
    </location>
</feature>
<dbReference type="Proteomes" id="UP000537775">
    <property type="component" value="Unassembled WGS sequence"/>
</dbReference>
<evidence type="ECO:0000313" key="9">
    <source>
        <dbReference type="EMBL" id="MBB6390267.1"/>
    </source>
</evidence>
<organism evidence="9 10">
    <name type="scientific">Microbacterium thalassium</name>
    <dbReference type="NCBI Taxonomy" id="362649"/>
    <lineage>
        <taxon>Bacteria</taxon>
        <taxon>Bacillati</taxon>
        <taxon>Actinomycetota</taxon>
        <taxon>Actinomycetes</taxon>
        <taxon>Micrococcales</taxon>
        <taxon>Microbacteriaceae</taxon>
        <taxon>Microbacterium</taxon>
    </lineage>
</organism>
<dbReference type="InterPro" id="IPR003362">
    <property type="entry name" value="Bact_transf"/>
</dbReference>
<evidence type="ECO:0000259" key="8">
    <source>
        <dbReference type="Pfam" id="PF02397"/>
    </source>
</evidence>
<feature type="transmembrane region" description="Helical" evidence="7">
    <location>
        <begin position="314"/>
        <end position="335"/>
    </location>
</feature>
<dbReference type="NCBIfam" id="TIGR03025">
    <property type="entry name" value="EPS_sugtrans"/>
    <property type="match status" value="1"/>
</dbReference>
<evidence type="ECO:0000256" key="3">
    <source>
        <dbReference type="ARBA" id="ARBA00022679"/>
    </source>
</evidence>
<dbReference type="AlphaFoldDB" id="A0A7X0FMK3"/>
<reference evidence="9 10" key="1">
    <citation type="submission" date="2020-08" db="EMBL/GenBank/DDBJ databases">
        <title>Sequencing the genomes of 1000 actinobacteria strains.</title>
        <authorList>
            <person name="Klenk H.-P."/>
        </authorList>
    </citation>
    <scope>NUCLEOTIDE SEQUENCE [LARGE SCALE GENOMIC DNA]</scope>
    <source>
        <strain evidence="9 10">DSM 12511</strain>
    </source>
</reference>
<dbReference type="GO" id="GO:0016780">
    <property type="term" value="F:phosphotransferase activity, for other substituted phosphate groups"/>
    <property type="evidence" value="ECO:0007669"/>
    <property type="project" value="TreeGrafter"/>
</dbReference>
<dbReference type="PANTHER" id="PTHR30576">
    <property type="entry name" value="COLANIC BIOSYNTHESIS UDP-GLUCOSE LIPID CARRIER TRANSFERASE"/>
    <property type="match status" value="1"/>
</dbReference>
<dbReference type="InterPro" id="IPR017475">
    <property type="entry name" value="EPS_sugar_tfrase"/>
</dbReference>
<evidence type="ECO:0000256" key="1">
    <source>
        <dbReference type="ARBA" id="ARBA00004141"/>
    </source>
</evidence>